<organism evidence="1 2">
    <name type="scientific">Gimesia panareensis</name>
    <dbReference type="NCBI Taxonomy" id="2527978"/>
    <lineage>
        <taxon>Bacteria</taxon>
        <taxon>Pseudomonadati</taxon>
        <taxon>Planctomycetota</taxon>
        <taxon>Planctomycetia</taxon>
        <taxon>Planctomycetales</taxon>
        <taxon>Planctomycetaceae</taxon>
        <taxon>Gimesia</taxon>
    </lineage>
</organism>
<dbReference type="Proteomes" id="UP000315647">
    <property type="component" value="Chromosome"/>
</dbReference>
<reference evidence="1 2" key="1">
    <citation type="submission" date="2019-03" db="EMBL/GenBank/DDBJ databases">
        <title>Deep-cultivation of Planctomycetes and their phenomic and genomic characterization uncovers novel biology.</title>
        <authorList>
            <person name="Wiegand S."/>
            <person name="Jogler M."/>
            <person name="Boedeker C."/>
            <person name="Pinto D."/>
            <person name="Vollmers J."/>
            <person name="Rivas-Marin E."/>
            <person name="Kohn T."/>
            <person name="Peeters S.H."/>
            <person name="Heuer A."/>
            <person name="Rast P."/>
            <person name="Oberbeckmann S."/>
            <person name="Bunk B."/>
            <person name="Jeske O."/>
            <person name="Meyerdierks A."/>
            <person name="Storesund J.E."/>
            <person name="Kallscheuer N."/>
            <person name="Luecker S."/>
            <person name="Lage O.M."/>
            <person name="Pohl T."/>
            <person name="Merkel B.J."/>
            <person name="Hornburger P."/>
            <person name="Mueller R.-W."/>
            <person name="Bruemmer F."/>
            <person name="Labrenz M."/>
            <person name="Spormann A.M."/>
            <person name="Op den Camp H."/>
            <person name="Overmann J."/>
            <person name="Amann R."/>
            <person name="Jetten M.S.M."/>
            <person name="Mascher T."/>
            <person name="Medema M.H."/>
            <person name="Devos D.P."/>
            <person name="Kaster A.-K."/>
            <person name="Ovreas L."/>
            <person name="Rohde M."/>
            <person name="Galperin M.Y."/>
            <person name="Jogler C."/>
        </authorList>
    </citation>
    <scope>NUCLEOTIDE SEQUENCE [LARGE SCALE GENOMIC DNA]</scope>
    <source>
        <strain evidence="1 2">Enr10</strain>
    </source>
</reference>
<name>A0A517QFK0_9PLAN</name>
<dbReference type="RefSeq" id="WP_145452342.1">
    <property type="nucleotide sequence ID" value="NZ_CP037421.1"/>
</dbReference>
<accession>A0A517QFK0</accession>
<dbReference type="EMBL" id="CP037421">
    <property type="protein sequence ID" value="QDT30416.1"/>
    <property type="molecule type" value="Genomic_DNA"/>
</dbReference>
<gene>
    <name evidence="1" type="ORF">Enr10x_57820</name>
</gene>
<proteinExistence type="predicted"/>
<sequence>MARCDQGYLCIVCGEEVDNIEDSALYLRYIIGEVREEELQEQPEYHIRCNPALAQFIVDAEFEPVSVEGTFDKRELDPAETRLRETLVTKGWNRLRIVKREQLPVSEFPLKLESDNR</sequence>
<protein>
    <submittedName>
        <fullName evidence="1">Uncharacterized protein</fullName>
    </submittedName>
</protein>
<keyword evidence="2" id="KW-1185">Reference proteome</keyword>
<dbReference type="AlphaFoldDB" id="A0A517QFK0"/>
<evidence type="ECO:0000313" key="2">
    <source>
        <dbReference type="Proteomes" id="UP000315647"/>
    </source>
</evidence>
<evidence type="ECO:0000313" key="1">
    <source>
        <dbReference type="EMBL" id="QDT30416.1"/>
    </source>
</evidence>